<dbReference type="FunFam" id="2.10.25.10:FF:000130">
    <property type="entry name" value="Laminin subunit beta 1"/>
    <property type="match status" value="1"/>
</dbReference>
<dbReference type="Pfam" id="PF00053">
    <property type="entry name" value="EGF_laminin"/>
    <property type="match status" value="15"/>
</dbReference>
<keyword evidence="2" id="KW-0964">Secreted</keyword>
<keyword evidence="23" id="KW-1185">Reference proteome</keyword>
<dbReference type="InterPro" id="IPR001791">
    <property type="entry name" value="Laminin_G"/>
</dbReference>
<dbReference type="SUPFAM" id="SSF103657">
    <property type="entry name" value="BAR/IMD domain-like"/>
    <property type="match status" value="1"/>
</dbReference>
<comment type="caution">
    <text evidence="12">Lacks conserved residue(s) required for the propagation of feature annotation.</text>
</comment>
<dbReference type="PROSITE" id="PS50026">
    <property type="entry name" value="EGF_3"/>
    <property type="match status" value="1"/>
</dbReference>
<keyword evidence="10" id="KW-0325">Glycoprotein</keyword>
<feature type="domain" description="Laminin EGF-like" evidence="19">
    <location>
        <begin position="1841"/>
        <end position="1896"/>
    </location>
</feature>
<feature type="domain" description="Laminin EGF-like" evidence="19">
    <location>
        <begin position="1350"/>
        <end position="1395"/>
    </location>
</feature>
<dbReference type="Pfam" id="PF02210">
    <property type="entry name" value="Laminin_G_2"/>
    <property type="match status" value="4"/>
</dbReference>
<feature type="domain" description="Laminin G" evidence="17">
    <location>
        <begin position="2716"/>
        <end position="2875"/>
    </location>
</feature>
<feature type="domain" description="Laminin EGF-like" evidence="19">
    <location>
        <begin position="1511"/>
        <end position="1561"/>
    </location>
</feature>
<feature type="region of interest" description="Disordered" evidence="15">
    <location>
        <begin position="968"/>
        <end position="993"/>
    </location>
</feature>
<feature type="domain" description="Laminin EGF-like" evidence="19">
    <location>
        <begin position="685"/>
        <end position="737"/>
    </location>
</feature>
<dbReference type="PROSITE" id="PS51117">
    <property type="entry name" value="LAMININ_NTER"/>
    <property type="match status" value="1"/>
</dbReference>
<dbReference type="SUPFAM" id="SSF57196">
    <property type="entry name" value="EGF/Laminin"/>
    <property type="match status" value="13"/>
</dbReference>
<organism evidence="22 23">
    <name type="scientific">Zoarces viviparus</name>
    <name type="common">Viviparous eelpout</name>
    <name type="synonym">Blennius viviparus</name>
    <dbReference type="NCBI Taxonomy" id="48416"/>
    <lineage>
        <taxon>Eukaryota</taxon>
        <taxon>Metazoa</taxon>
        <taxon>Chordata</taxon>
        <taxon>Craniata</taxon>
        <taxon>Vertebrata</taxon>
        <taxon>Euteleostomi</taxon>
        <taxon>Actinopterygii</taxon>
        <taxon>Neopterygii</taxon>
        <taxon>Teleostei</taxon>
        <taxon>Neoteleostei</taxon>
        <taxon>Acanthomorphata</taxon>
        <taxon>Eupercaria</taxon>
        <taxon>Perciformes</taxon>
        <taxon>Cottioidei</taxon>
        <taxon>Zoarcales</taxon>
        <taxon>Zoarcidae</taxon>
        <taxon>Zoarcinae</taxon>
        <taxon>Zoarces</taxon>
    </lineage>
</organism>
<dbReference type="InterPro" id="IPR013320">
    <property type="entry name" value="ConA-like_dom_sf"/>
</dbReference>
<feature type="disulfide bond" evidence="13">
    <location>
        <begin position="441"/>
        <end position="450"/>
    </location>
</feature>
<dbReference type="PROSITE" id="PS51115">
    <property type="entry name" value="LAMININ_IVA"/>
    <property type="match status" value="1"/>
</dbReference>
<evidence type="ECO:0000256" key="10">
    <source>
        <dbReference type="ARBA" id="ARBA00023180"/>
    </source>
</evidence>
<evidence type="ECO:0000256" key="11">
    <source>
        <dbReference type="ARBA" id="ARBA00023292"/>
    </source>
</evidence>
<dbReference type="FunFam" id="2.10.25.10:FF:000083">
    <property type="entry name" value="Laminin subunit alpha"/>
    <property type="match status" value="1"/>
</dbReference>
<dbReference type="CDD" id="cd00110">
    <property type="entry name" value="LamG"/>
    <property type="match status" value="4"/>
</dbReference>
<feature type="disulfide bond" evidence="13">
    <location>
        <begin position="610"/>
        <end position="619"/>
    </location>
</feature>
<evidence type="ECO:0000256" key="6">
    <source>
        <dbReference type="ARBA" id="ARBA00022869"/>
    </source>
</evidence>
<dbReference type="FunFam" id="2.10.25.10:FF:000209">
    <property type="entry name" value="Laminin subunit alpha 5"/>
    <property type="match status" value="1"/>
</dbReference>
<dbReference type="GO" id="GO:0007155">
    <property type="term" value="P:cell adhesion"/>
    <property type="evidence" value="ECO:0007669"/>
    <property type="project" value="UniProtKB-KW"/>
</dbReference>
<keyword evidence="11 13" id="KW-0424">Laminin EGF-like domain</keyword>
<feature type="domain" description="Laminin G" evidence="17">
    <location>
        <begin position="2884"/>
        <end position="3040"/>
    </location>
</feature>
<evidence type="ECO:0000256" key="9">
    <source>
        <dbReference type="ARBA" id="ARBA00023157"/>
    </source>
</evidence>
<evidence type="ECO:0000256" key="8">
    <source>
        <dbReference type="ARBA" id="ARBA00023054"/>
    </source>
</evidence>
<feature type="disulfide bond" evidence="13">
    <location>
        <begin position="1350"/>
        <end position="1362"/>
    </location>
</feature>
<dbReference type="FunFam" id="2.10.25.10:FF:000388">
    <property type="entry name" value="Laminin subunit alpha"/>
    <property type="match status" value="1"/>
</dbReference>
<keyword evidence="7" id="KW-0130">Cell adhesion</keyword>
<sequence>MWNMARGMRGAHLLAVLFTFSVTLFRDADGQGTSNALRGFGLNPPYFNVADVTSISATATCGQDEAGTPKYELYCKLVGGPNNGPPTQNIQGQYCDYCNSADPNKAHPVTNAIDGTERWWQSPPLSRGVGYNEVNVTLDLGQLFHVAYVLLKFANSPRPDLWVLERSVDNGRTFNPWQYFAHSKRECIETFGKQPNARIVHDDDQVCTTEYSRIVPLENGEIVVSLINGRPGSKNFTFSPVLQDFTKATHIRLRFLRTSTLLGHLISKAQRDPTVTRRYYYSIKDISVGGRCVCHGHAQVCAGGRYQDNPKRLQCECQHNTCGESCDRCCPGFNQKPWRVATADSPNECHPCQCFSHAFDCYYDPEVEKRRASLDTFGRNDGGGVCINCQHKTAGVNCERCLEGFYRPHGVPPESPTGCIPCRCDERTTAGCEMESGRCICKPQFAGGNCERCADGYYYYPQCIRYPVYQATTQSPAGPIVGPTPCPPGFFGSPSCQQCICDYRGTAYRVCDATGRCLCRQGVEGERCDRCPPGYHSFPNCQACGCDGAGVADSVCSPSGQCICFPNYTGQECEQCAPNFYGYPDCAVCQCSPEGSYGSICNPLSGQCLCLPGVVGQQCDRCTSGLRFPQCSAPISVCNPAGTEVTDPQSGSCRCQANVEGTLCDRCKPLYWKLATDNSRGCIECRCDVKGTLSGVGECEQKSGQCHCKPKSCGHACETCKDGYFLLQKKNYLGCQGCQCDVGGAIDTACDEVSGQCRCQKNVVGRKCTEPASSYYFPALHQLKFEVEEGTTPNARPVRFGYDPREFPEFSWRGYAVMSPAQSEVRVTVHVDRKDEKQHLFHVVLRFTNPSSTSVTGSIKATNNRGTAGSDQSKEVIFPGSPSPSFLTVPGEGFAEPFAFTPGTWVIHIRAEGVLLDYLVLLPQDYYGAPLLQEKITQPCTYLPTANKDANCLLYKHVAMDGFSSALGSQGKLTSRSGRRRRQARVRRPTTDHPEMAALNGRQSQLQLSLRVPRPGPYALVLEYASEVDAVQNVNIVISDLSGGQIPARANIYSCAFSFLCRSVAVDSSNTVAMLQLTHKTEILLQTSTTSFLLYKVYAVPAEEFSTDYVDPKVLCVSTNGRFTEDSRHCVLRQFDKPTSAWILYAARDGQLSSQPAVSPQREENEDWRRRRQIGVFPVREPQSDGILLKFPQTEINFTPKVPLPGTYVVVVHYHQPEHTSFPVEVQVDVGREWKGSINASFCPAVSGCRQVVIADGRIAFDFDQNSWQLPSISLIVPPKKTLILDYILLVPDSSYTPELLKGKPLDKSADFIQQCRGEGFYIDQRTSPQFCRDSARSLVAAYNGGALPCNCDKSGSTGTTCEPVGGQCPCRQHVIGRQCTKCATGYYGFPYCRPCECGRRLCDEVTGRCICPPQTVKPACDVCQGQTFSYHPLLGCEGCECSPNGIKANAGLDCDLITGQCRQVETYENYKAARLLHLDASASYCKPRIGGRQCDRCAAGYYRFPDCVPCRCNRGGVTADICHPDTGRCLCKRNVAGVKCDTCREGSFYFDPSNPLGCTSCFCFGATDQCQSSTKRRGKFVEMQAWRLESPDQEDVTSVLNTASNTVVADIQELPPTVQTLLWVAPSSYLGDRVSSYGGFLTYQSKSFGIPSEGMTLMDRRPDVVLTGQDMTLIHMAPQVPLPDKLYQGRVQLLEGNWRHAVTNRPVSREELMMVLAGLVGLRIRALYFTQSQRLSLGEVGLEGVTNTGTGGPGNTVEDCSCPPQSTGDSCEKCAPGYFRDGSRFFLGLCVSCECNGLADECEDRTGKCLSCQYNTDGDRCERCKEGYYGSAAQKTCRVCPCPLSSPANSFAIGCKEVFGDVACICRAGYAGDKCESCARGYYGDPSTPGGSCRPCRCNGSGKNCDPRTGVCKNTLESGDTNTDEHCQECGNCAQTLLHDLEKLDDELVKIKTRLDNATASATSQDRMKKLEKAVSDTKILVNKFTSALNTEKSRVNQLEDDVSMLSDDIGTLKDKADKTAADADKAVADVGKTHKRAKDLDSEIENMLKKIQALLDQLKDASTSGDVMPNENLAKMLEDAQRMVKEMQDRNFTPQATAAEKERDEAKKLLDYIKANVSKQCDQNEGEAEKLRGLLKGYEAKLKDLDKALKEAVDLLKKANAQNGLSAQALADLQKRIDGLKKERKTVEDQITMAANELRKTEDLVKTLSDSKTEYEQLAAQLDGAKTDLTKKVNKIANAAAKKDIVEAAEEHAKNLAKLAKELEDSVKDASGRTEVQNAKDAINAYKDITDAINAAEAAANEAKGVATNALNNVKNQKLTERAKDLKETSDELLTNAKEAQTDLQGTAADVTDLKTRLNNADKKKKALQKELLDAKDQIDGINRDDISDMIDDAKRKAALANDSATKTMDKLNDIRKEIGKISVPSVDPNLDNILNDVDQKVKDLLKTIPSLNDKLSEVEGLTSQFPSISNVSDNIKKIKELIEQARDTANRIVVPMKFMGNGHVELRAPKDIEDLKAYTSLSLSLQRPLGEGGRGDGRRRRRQAVNKEDMFVLYLGNRDSSKNYIGMALRGNRLVGVYKLNGVEYEMESDFISKSVSEPATFDRVDLRRIYQDAEMTLTKDITSDNPLVPIVTKKQGKEKKNLLDISPSDIVFYVGGYPGNFTLPGPLSYPMYSGCIEFYSINNKAVSLYNFQKAEGINVEIPCKRNVAQTDSDFYEGTGYGRVVMDKPSNIRSISMDVYTRSQNGLLLYIGNEENYFTVTIEKGIIFLRSNLLQTPATNNEKLFPLSDDAEIRIIGRTGKLTVVMSKKEVATAEIPFANNLFAEYYVGGAPTDLRERHKITIQPFKGCLKNMKLSGGFTPLTDQVGVSKGCPQDSLVYRKAELSLGSSLSAKLEGFSLAADVTVSLGFKSTENEGLILQDKQLANGMNLALENGHVILNFNDKIWKSNKPYHDGQWHYLTVTRRGQRVEMLIDDEDEGQEQSGSTSVPNTDGSLFLGKDKFKGCISNLYTRRPDNLFKAEDLSKFQTSGDVLLDVCAADTLPQLMLDRASNKDVVMQAINETLSACALPALIQNAYRMGGPVSSLSYSLPLQVLQPRPHFSLDVRTRAAEGLLFFAATRGGRSHLVLYISKGRIRLSVGKQKEIFNREKYNDGKWHSVIFSLEKKKFRLVVDGIRAQDGLLTNAEMTSMQQFVSPVHLGSAPESLQRELKLKALPKQSVSGCIRNFKMNGAPMSNPTTNHGAGPCFEGQTQRGAYFSGNGAHVIINDSYTVGSSFELLFNIRPRSPTGLLLHVGDSSWNQYGPAMGHYLTVYMLRGEVVAQANNGKGEFRVSVKPKASLCDGLFHKISVIKRKNVVQLHVDTMDHYKIGPPSSTVPLTKDSLYVGGIPEMAMQQTLPVTSSFVGCIQDMRINGDSVSFDRPSGVFGPVNLKECPG</sequence>
<feature type="disulfide bond" evidence="12">
    <location>
        <begin position="655"/>
        <end position="664"/>
    </location>
</feature>
<dbReference type="PROSITE" id="PS50025">
    <property type="entry name" value="LAM_G_DOMAIN"/>
    <property type="match status" value="4"/>
</dbReference>
<feature type="disulfide bond" evidence="13">
    <location>
        <begin position="1371"/>
        <end position="1380"/>
    </location>
</feature>
<gene>
    <name evidence="22" type="ORF">VZT92_004380</name>
</gene>
<dbReference type="SMART" id="SM00282">
    <property type="entry name" value="LamG"/>
    <property type="match status" value="4"/>
</dbReference>
<dbReference type="GO" id="GO:0005102">
    <property type="term" value="F:signaling receptor binding"/>
    <property type="evidence" value="ECO:0007669"/>
    <property type="project" value="InterPro"/>
</dbReference>
<keyword evidence="9 12" id="KW-1015">Disulfide bond</keyword>
<dbReference type="Gene3D" id="2.60.120.200">
    <property type="match status" value="5"/>
</dbReference>
<dbReference type="EMBL" id="JBCEZU010000023">
    <property type="protein sequence ID" value="KAK9539264.1"/>
    <property type="molecule type" value="Genomic_DNA"/>
</dbReference>
<feature type="domain" description="EGF-like" evidence="18">
    <location>
        <begin position="627"/>
        <end position="665"/>
    </location>
</feature>
<feature type="disulfide bond" evidence="13">
    <location>
        <begin position="1867"/>
        <end position="1876"/>
    </location>
</feature>
<feature type="disulfide bond" evidence="13">
    <location>
        <begin position="1513"/>
        <end position="1530"/>
    </location>
</feature>
<dbReference type="InterPro" id="IPR002049">
    <property type="entry name" value="LE_dom"/>
</dbReference>
<accession>A0AAW1FWI6</accession>
<dbReference type="Proteomes" id="UP001488805">
    <property type="component" value="Unassembled WGS sequence"/>
</dbReference>
<dbReference type="Pfam" id="PF06009">
    <property type="entry name" value="Laminin_II"/>
    <property type="match status" value="1"/>
</dbReference>
<dbReference type="InterPro" id="IPR000034">
    <property type="entry name" value="Laminin_IV"/>
</dbReference>
<feature type="disulfide bond" evidence="13">
    <location>
        <begin position="519"/>
        <end position="528"/>
    </location>
</feature>
<keyword evidence="8 14" id="KW-0175">Coiled coil</keyword>
<dbReference type="InterPro" id="IPR000742">
    <property type="entry name" value="EGF"/>
</dbReference>
<dbReference type="FunFam" id="2.10.25.10:FF:000034">
    <property type="entry name" value="Laminin subunit alpha 3"/>
    <property type="match status" value="1"/>
</dbReference>
<feature type="domain" description="Laminin G" evidence="17">
    <location>
        <begin position="3078"/>
        <end position="3249"/>
    </location>
</feature>
<comment type="caution">
    <text evidence="22">The sequence shown here is derived from an EMBL/GenBank/DDBJ whole genome shotgun (WGS) entry which is preliminary data.</text>
</comment>
<evidence type="ECO:0000313" key="22">
    <source>
        <dbReference type="EMBL" id="KAK9539264.1"/>
    </source>
</evidence>
<dbReference type="Pfam" id="PF06008">
    <property type="entry name" value="Laminin_I"/>
    <property type="match status" value="1"/>
</dbReference>
<dbReference type="GO" id="GO:0009888">
    <property type="term" value="P:tissue development"/>
    <property type="evidence" value="ECO:0007669"/>
    <property type="project" value="TreeGrafter"/>
</dbReference>
<dbReference type="SMART" id="SM00136">
    <property type="entry name" value="LamNT"/>
    <property type="match status" value="1"/>
</dbReference>
<dbReference type="PROSITE" id="PS01248">
    <property type="entry name" value="EGF_LAM_1"/>
    <property type="match status" value="4"/>
</dbReference>
<feature type="signal peptide" evidence="16">
    <location>
        <begin position="1"/>
        <end position="30"/>
    </location>
</feature>
<feature type="domain" description="Laminin EGF-like" evidence="19">
    <location>
        <begin position="499"/>
        <end position="543"/>
    </location>
</feature>
<keyword evidence="5" id="KW-0677">Repeat</keyword>
<evidence type="ECO:0000256" key="2">
    <source>
        <dbReference type="ARBA" id="ARBA00022525"/>
    </source>
</evidence>
<dbReference type="GO" id="GO:0007411">
    <property type="term" value="P:axon guidance"/>
    <property type="evidence" value="ECO:0007669"/>
    <property type="project" value="TreeGrafter"/>
</dbReference>
<dbReference type="SMART" id="SM00281">
    <property type="entry name" value="LamB"/>
    <property type="match status" value="1"/>
</dbReference>
<dbReference type="Gene3D" id="2.10.25.10">
    <property type="entry name" value="Laminin"/>
    <property type="match status" value="13"/>
</dbReference>
<comment type="subcellular location">
    <subcellularLocation>
        <location evidence="1">Secreted</location>
        <location evidence="1">Extracellular space</location>
        <location evidence="1">Extracellular matrix</location>
        <location evidence="1">Basement membrane</location>
    </subcellularLocation>
</comment>
<feature type="disulfide bond" evidence="13">
    <location>
        <begin position="589"/>
        <end position="601"/>
    </location>
</feature>
<feature type="disulfide bond" evidence="13">
    <location>
        <begin position="591"/>
        <end position="608"/>
    </location>
</feature>
<dbReference type="FunFam" id="2.10.25.10:FF:000069">
    <property type="entry name" value="Laminin subunit alpha 1"/>
    <property type="match status" value="1"/>
</dbReference>
<feature type="disulfide bond" evidence="13">
    <location>
        <begin position="708"/>
        <end position="717"/>
    </location>
</feature>
<feature type="disulfide bond" evidence="13">
    <location>
        <begin position="499"/>
        <end position="511"/>
    </location>
</feature>
<dbReference type="PRINTS" id="PR00011">
    <property type="entry name" value="EGFLAMININ"/>
</dbReference>
<evidence type="ECO:0000256" key="13">
    <source>
        <dbReference type="PROSITE-ProRule" id="PRU00460"/>
    </source>
</evidence>
<name>A0AAW1FWI6_ZOAVI</name>
<feature type="disulfide bond" evidence="13">
    <location>
        <begin position="1813"/>
        <end position="1822"/>
    </location>
</feature>
<dbReference type="PANTHER" id="PTHR10574">
    <property type="entry name" value="NETRIN/LAMININ-RELATED"/>
    <property type="match status" value="1"/>
</dbReference>
<keyword evidence="12" id="KW-0245">EGF-like domain</keyword>
<feature type="domain" description="Laminin EGF-like" evidence="19">
    <location>
        <begin position="544"/>
        <end position="588"/>
    </location>
</feature>
<feature type="disulfide bond" evidence="13">
    <location>
        <begin position="544"/>
        <end position="556"/>
    </location>
</feature>
<keyword evidence="4 16" id="KW-0732">Signal</keyword>
<evidence type="ECO:0000256" key="12">
    <source>
        <dbReference type="PROSITE-ProRule" id="PRU00076"/>
    </source>
</evidence>
<evidence type="ECO:0000256" key="5">
    <source>
        <dbReference type="ARBA" id="ARBA00022737"/>
    </source>
</evidence>
<dbReference type="GO" id="GO:0045995">
    <property type="term" value="P:regulation of embryonic development"/>
    <property type="evidence" value="ECO:0007669"/>
    <property type="project" value="InterPro"/>
</dbReference>
<feature type="region of interest" description="Disordered" evidence="15">
    <location>
        <begin position="855"/>
        <end position="875"/>
    </location>
</feature>
<dbReference type="FunFam" id="2.60.120.260:FF:000092">
    <property type="entry name" value="Laminin subunit alpha-3"/>
    <property type="match status" value="1"/>
</dbReference>
<dbReference type="CDD" id="cd00055">
    <property type="entry name" value="EGF_Lam"/>
    <property type="match status" value="15"/>
</dbReference>
<keyword evidence="3" id="KW-0272">Extracellular matrix</keyword>
<dbReference type="InterPro" id="IPR008211">
    <property type="entry name" value="Laminin_N"/>
</dbReference>
<dbReference type="GO" id="GO:0030334">
    <property type="term" value="P:regulation of cell migration"/>
    <property type="evidence" value="ECO:0007669"/>
    <property type="project" value="InterPro"/>
</dbReference>
<evidence type="ECO:0000256" key="14">
    <source>
        <dbReference type="SAM" id="Coils"/>
    </source>
</evidence>
<dbReference type="InterPro" id="IPR010307">
    <property type="entry name" value="Laminin_dom_II"/>
</dbReference>
<feature type="domain" description="Laminin EGF-like" evidence="19">
    <location>
        <begin position="1794"/>
        <end position="1840"/>
    </location>
</feature>
<evidence type="ECO:0000259" key="17">
    <source>
        <dbReference type="PROSITE" id="PS50025"/>
    </source>
</evidence>
<dbReference type="SMART" id="SM00181">
    <property type="entry name" value="EGF"/>
    <property type="match status" value="11"/>
</dbReference>
<evidence type="ECO:0000256" key="16">
    <source>
        <dbReference type="SAM" id="SignalP"/>
    </source>
</evidence>
<evidence type="ECO:0000259" key="21">
    <source>
        <dbReference type="PROSITE" id="PS51117"/>
    </source>
</evidence>
<feature type="domain" description="Laminin EGF-like" evidence="19">
    <location>
        <begin position="422"/>
        <end position="465"/>
    </location>
</feature>
<evidence type="ECO:0000256" key="4">
    <source>
        <dbReference type="ARBA" id="ARBA00022729"/>
    </source>
</evidence>
<dbReference type="PANTHER" id="PTHR10574:SF406">
    <property type="entry name" value="LAMININ SUBUNIT ALPHA 5"/>
    <property type="match status" value="1"/>
</dbReference>
<evidence type="ECO:0000259" key="18">
    <source>
        <dbReference type="PROSITE" id="PS50026"/>
    </source>
</evidence>
<feature type="domain" description="Laminin G" evidence="17">
    <location>
        <begin position="3256"/>
        <end position="3437"/>
    </location>
</feature>
<dbReference type="GO" id="GO:0005604">
    <property type="term" value="C:basement membrane"/>
    <property type="evidence" value="ECO:0007669"/>
    <property type="project" value="UniProtKB-SubCell"/>
</dbReference>
<protein>
    <recommendedName>
        <fullName evidence="24">Laminin subunit alpha-3</fullName>
    </recommendedName>
</protein>
<reference evidence="22 23" key="1">
    <citation type="journal article" date="2024" name="Genome Biol. Evol.">
        <title>Chromosome-level genome assembly of the viviparous eelpout Zoarces viviparus.</title>
        <authorList>
            <person name="Fuhrmann N."/>
            <person name="Brasseur M.V."/>
            <person name="Bakowski C.E."/>
            <person name="Podsiadlowski L."/>
            <person name="Prost S."/>
            <person name="Krehenwinkel H."/>
            <person name="Mayer C."/>
        </authorList>
    </citation>
    <scope>NUCLEOTIDE SEQUENCE [LARGE SCALE GENOMIC DNA]</scope>
    <source>
        <strain evidence="22">NO-MEL_2022_Ind0_liver</strain>
    </source>
</reference>
<feature type="domain" description="Laminin EGF-like" evidence="19">
    <location>
        <begin position="589"/>
        <end position="640"/>
    </location>
</feature>
<evidence type="ECO:0000256" key="7">
    <source>
        <dbReference type="ARBA" id="ARBA00022889"/>
    </source>
</evidence>
<keyword evidence="6" id="KW-0084">Basement membrane</keyword>
<dbReference type="FunFam" id="2.10.25.10:FF:000090">
    <property type="entry name" value="laminin subunit alpha"/>
    <property type="match status" value="1"/>
</dbReference>
<dbReference type="GO" id="GO:0005576">
    <property type="term" value="C:extracellular region"/>
    <property type="evidence" value="ECO:0007669"/>
    <property type="project" value="UniProtKB-ARBA"/>
</dbReference>
<feature type="domain" description="Laminin IV type A" evidence="20">
    <location>
        <begin position="1582"/>
        <end position="1760"/>
    </location>
</feature>
<dbReference type="SMART" id="SM00180">
    <property type="entry name" value="EGF_Lam"/>
    <property type="match status" value="16"/>
</dbReference>
<evidence type="ECO:0000313" key="23">
    <source>
        <dbReference type="Proteomes" id="UP001488805"/>
    </source>
</evidence>
<dbReference type="PROSITE" id="PS00022">
    <property type="entry name" value="EGF_1"/>
    <property type="match status" value="1"/>
</dbReference>
<evidence type="ECO:0000259" key="19">
    <source>
        <dbReference type="PROSITE" id="PS50027"/>
    </source>
</evidence>
<dbReference type="SUPFAM" id="SSF49899">
    <property type="entry name" value="Concanavalin A-like lectins/glucanases"/>
    <property type="match status" value="5"/>
</dbReference>
<dbReference type="PROSITE" id="PS50027">
    <property type="entry name" value="EGF_LAM_2"/>
    <property type="match status" value="9"/>
</dbReference>
<dbReference type="GO" id="GO:0030155">
    <property type="term" value="P:regulation of cell adhesion"/>
    <property type="evidence" value="ECO:0007669"/>
    <property type="project" value="InterPro"/>
</dbReference>
<dbReference type="FunFam" id="2.10.25.10:FF:000407">
    <property type="entry name" value="Laminin subunit alpha-3"/>
    <property type="match status" value="1"/>
</dbReference>
<dbReference type="Gene3D" id="1.20.1270.60">
    <property type="entry name" value="Arfaptin homology (AH) domain/BAR domain"/>
    <property type="match status" value="1"/>
</dbReference>
<proteinExistence type="predicted"/>
<dbReference type="Pfam" id="PF00052">
    <property type="entry name" value="Laminin_B"/>
    <property type="match status" value="1"/>
</dbReference>
<dbReference type="InterPro" id="IPR050440">
    <property type="entry name" value="Laminin/Netrin_ECM"/>
</dbReference>
<dbReference type="GO" id="GO:0005201">
    <property type="term" value="F:extracellular matrix structural constituent"/>
    <property type="evidence" value="ECO:0007669"/>
    <property type="project" value="TreeGrafter"/>
</dbReference>
<feature type="disulfide bond" evidence="13">
    <location>
        <begin position="1511"/>
        <end position="1523"/>
    </location>
</feature>
<dbReference type="FunFam" id="2.10.25.10:FF:000011">
    <property type="entry name" value="Cadherin EGF LAG seven-pass G-type receptor"/>
    <property type="match status" value="1"/>
</dbReference>
<feature type="disulfide bond" evidence="13">
    <location>
        <begin position="1532"/>
        <end position="1541"/>
    </location>
</feature>
<feature type="coiled-coil region" evidence="14">
    <location>
        <begin position="1935"/>
        <end position="2387"/>
    </location>
</feature>
<dbReference type="InterPro" id="IPR009254">
    <property type="entry name" value="Laminin_aI"/>
</dbReference>
<feature type="disulfide bond" evidence="13">
    <location>
        <begin position="1352"/>
        <end position="1369"/>
    </location>
</feature>
<feature type="compositionally biased region" description="Basic residues" evidence="15">
    <location>
        <begin position="977"/>
        <end position="988"/>
    </location>
</feature>
<dbReference type="Gene3D" id="2.60.120.260">
    <property type="entry name" value="Galactose-binding domain-like"/>
    <property type="match status" value="1"/>
</dbReference>
<dbReference type="GO" id="GO:0009887">
    <property type="term" value="P:animal organ morphogenesis"/>
    <property type="evidence" value="ECO:0007669"/>
    <property type="project" value="TreeGrafter"/>
</dbReference>
<feature type="domain" description="Laminin N-terminal" evidence="21">
    <location>
        <begin position="38"/>
        <end position="291"/>
    </location>
</feature>
<feature type="disulfide bond" evidence="13">
    <location>
        <begin position="564"/>
        <end position="573"/>
    </location>
</feature>
<evidence type="ECO:0000256" key="15">
    <source>
        <dbReference type="SAM" id="MobiDB-lite"/>
    </source>
</evidence>
<dbReference type="SUPFAM" id="SSF57997">
    <property type="entry name" value="Tropomyosin"/>
    <property type="match status" value="1"/>
</dbReference>
<dbReference type="InterPro" id="IPR027267">
    <property type="entry name" value="AH/BAR_dom_sf"/>
</dbReference>
<evidence type="ECO:0008006" key="24">
    <source>
        <dbReference type="Google" id="ProtNLM"/>
    </source>
</evidence>
<dbReference type="Pfam" id="PF00055">
    <property type="entry name" value="Laminin_N"/>
    <property type="match status" value="1"/>
</dbReference>
<dbReference type="FunFam" id="2.60.120.200:FF:000150">
    <property type="entry name" value="Laminin subunit alpha 5"/>
    <property type="match status" value="1"/>
</dbReference>
<evidence type="ECO:0000256" key="3">
    <source>
        <dbReference type="ARBA" id="ARBA00022530"/>
    </source>
</evidence>
<feature type="compositionally biased region" description="Polar residues" evidence="15">
    <location>
        <begin position="855"/>
        <end position="871"/>
    </location>
</feature>
<evidence type="ECO:0000259" key="20">
    <source>
        <dbReference type="PROSITE" id="PS51115"/>
    </source>
</evidence>
<feature type="chain" id="PRO_5043822310" description="Laminin subunit alpha-3" evidence="16">
    <location>
        <begin position="31"/>
        <end position="3439"/>
    </location>
</feature>
<evidence type="ECO:0000256" key="1">
    <source>
        <dbReference type="ARBA" id="ARBA00004302"/>
    </source>
</evidence>